<protein>
    <submittedName>
        <fullName evidence="1">Uncharacterized protein</fullName>
    </submittedName>
</protein>
<gene>
    <name evidence="1" type="ORF">CASFOL_010367</name>
</gene>
<dbReference type="AlphaFoldDB" id="A0ABD3DU92"/>
<evidence type="ECO:0000313" key="2">
    <source>
        <dbReference type="Proteomes" id="UP001632038"/>
    </source>
</evidence>
<accession>A0ABD3DU92</accession>
<dbReference type="Proteomes" id="UP001632038">
    <property type="component" value="Unassembled WGS sequence"/>
</dbReference>
<comment type="caution">
    <text evidence="1">The sequence shown here is derived from an EMBL/GenBank/DDBJ whole genome shotgun (WGS) entry which is preliminary data.</text>
</comment>
<keyword evidence="2" id="KW-1185">Reference proteome</keyword>
<evidence type="ECO:0000313" key="1">
    <source>
        <dbReference type="EMBL" id="KAL3645187.1"/>
    </source>
</evidence>
<organism evidence="1 2">
    <name type="scientific">Castilleja foliolosa</name>
    <dbReference type="NCBI Taxonomy" id="1961234"/>
    <lineage>
        <taxon>Eukaryota</taxon>
        <taxon>Viridiplantae</taxon>
        <taxon>Streptophyta</taxon>
        <taxon>Embryophyta</taxon>
        <taxon>Tracheophyta</taxon>
        <taxon>Spermatophyta</taxon>
        <taxon>Magnoliopsida</taxon>
        <taxon>eudicotyledons</taxon>
        <taxon>Gunneridae</taxon>
        <taxon>Pentapetalae</taxon>
        <taxon>asterids</taxon>
        <taxon>lamiids</taxon>
        <taxon>Lamiales</taxon>
        <taxon>Orobanchaceae</taxon>
        <taxon>Pedicularideae</taxon>
        <taxon>Castillejinae</taxon>
        <taxon>Castilleja</taxon>
    </lineage>
</organism>
<name>A0ABD3DU92_9LAMI</name>
<sequence>MSNLLTKMVEIETDCKVVEQTLINQGPKYANTAADRLACMVRSLARGTNQSLRQYGDYTTAEKGALKIDRENPVNKNCGYFVRPGVEEDKKYRTDKFHVIGETSKKSSARIKLEKKRAYEVSIKLKSLGF</sequence>
<proteinExistence type="predicted"/>
<dbReference type="EMBL" id="JAVIJP010000013">
    <property type="protein sequence ID" value="KAL3645187.1"/>
    <property type="molecule type" value="Genomic_DNA"/>
</dbReference>
<reference evidence="2" key="1">
    <citation type="journal article" date="2024" name="IScience">
        <title>Strigolactones Initiate the Formation of Haustorium-like Structures in Castilleja.</title>
        <authorList>
            <person name="Buerger M."/>
            <person name="Peterson D."/>
            <person name="Chory J."/>
        </authorList>
    </citation>
    <scope>NUCLEOTIDE SEQUENCE [LARGE SCALE GENOMIC DNA]</scope>
</reference>